<keyword evidence="2" id="KW-0539">Nucleus</keyword>
<dbReference type="InterPro" id="IPR005491">
    <property type="entry name" value="ENT_dom"/>
</dbReference>
<dbReference type="Proteomes" id="UP001642260">
    <property type="component" value="Unassembled WGS sequence"/>
</dbReference>
<evidence type="ECO:0000259" key="4">
    <source>
        <dbReference type="PROSITE" id="PS51138"/>
    </source>
</evidence>
<dbReference type="PANTHER" id="PTHR33432:SF15">
    <property type="entry name" value="EMSY N TERMINUS (ENT)_ PLANT TUDOR-LIKE DOMAINS-CONTAINING PROTEIN"/>
    <property type="match status" value="1"/>
</dbReference>
<dbReference type="PANTHER" id="PTHR33432">
    <property type="entry name" value="PROTEIN EMSY-LIKE 4"/>
    <property type="match status" value="1"/>
</dbReference>
<proteinExistence type="predicted"/>
<evidence type="ECO:0000256" key="2">
    <source>
        <dbReference type="ARBA" id="ARBA00023242"/>
    </source>
</evidence>
<dbReference type="AlphaFoldDB" id="A0ABC8KTH5"/>
<dbReference type="GO" id="GO:0005634">
    <property type="term" value="C:nucleus"/>
    <property type="evidence" value="ECO:0007669"/>
    <property type="project" value="UniProtKB-SubCell"/>
</dbReference>
<dbReference type="InterPro" id="IPR036142">
    <property type="entry name" value="ENT_dom-like_sf"/>
</dbReference>
<feature type="region of interest" description="Disordered" evidence="3">
    <location>
        <begin position="1"/>
        <end position="32"/>
    </location>
</feature>
<keyword evidence="6" id="KW-1185">Reference proteome</keyword>
<dbReference type="SUPFAM" id="SSF158639">
    <property type="entry name" value="ENT-like"/>
    <property type="match status" value="1"/>
</dbReference>
<reference evidence="5 6" key="1">
    <citation type="submission" date="2022-03" db="EMBL/GenBank/DDBJ databases">
        <authorList>
            <person name="Macdonald S."/>
            <person name="Ahmed S."/>
            <person name="Newling K."/>
        </authorList>
    </citation>
    <scope>NUCLEOTIDE SEQUENCE [LARGE SCALE GENOMIC DNA]</scope>
</reference>
<gene>
    <name evidence="5" type="ORF">ERUC_LOCUS27890</name>
</gene>
<comment type="subcellular location">
    <subcellularLocation>
        <location evidence="1">Nucleus</location>
    </subcellularLocation>
</comment>
<evidence type="ECO:0000256" key="3">
    <source>
        <dbReference type="SAM" id="MobiDB-lite"/>
    </source>
</evidence>
<name>A0ABC8KTH5_ERUVS</name>
<feature type="compositionally biased region" description="Basic and acidic residues" evidence="3">
    <location>
        <begin position="120"/>
        <end position="132"/>
    </location>
</feature>
<dbReference type="EMBL" id="CAKOAT010325154">
    <property type="protein sequence ID" value="CAH8362134.1"/>
    <property type="molecule type" value="Genomic_DNA"/>
</dbReference>
<dbReference type="Gene3D" id="1.10.1240.40">
    <property type="entry name" value="ENT domain"/>
    <property type="match status" value="1"/>
</dbReference>
<organism evidence="5 6">
    <name type="scientific">Eruca vesicaria subsp. sativa</name>
    <name type="common">Garden rocket</name>
    <name type="synonym">Eruca sativa</name>
    <dbReference type="NCBI Taxonomy" id="29727"/>
    <lineage>
        <taxon>Eukaryota</taxon>
        <taxon>Viridiplantae</taxon>
        <taxon>Streptophyta</taxon>
        <taxon>Embryophyta</taxon>
        <taxon>Tracheophyta</taxon>
        <taxon>Spermatophyta</taxon>
        <taxon>Magnoliopsida</taxon>
        <taxon>eudicotyledons</taxon>
        <taxon>Gunneridae</taxon>
        <taxon>Pentapetalae</taxon>
        <taxon>rosids</taxon>
        <taxon>malvids</taxon>
        <taxon>Brassicales</taxon>
        <taxon>Brassicaceae</taxon>
        <taxon>Brassiceae</taxon>
        <taxon>Eruca</taxon>
    </lineage>
</organism>
<evidence type="ECO:0000313" key="5">
    <source>
        <dbReference type="EMBL" id="CAH8362134.1"/>
    </source>
</evidence>
<feature type="domain" description="ENT" evidence="4">
    <location>
        <begin position="48"/>
        <end position="136"/>
    </location>
</feature>
<evidence type="ECO:0000256" key="1">
    <source>
        <dbReference type="ARBA" id="ARBA00004123"/>
    </source>
</evidence>
<evidence type="ECO:0000313" key="6">
    <source>
        <dbReference type="Proteomes" id="UP001642260"/>
    </source>
</evidence>
<dbReference type="InterPro" id="IPR033485">
    <property type="entry name" value="EMSY-LIKE_plant"/>
</dbReference>
<dbReference type="Pfam" id="PF03735">
    <property type="entry name" value="ENT"/>
    <property type="match status" value="1"/>
</dbReference>
<feature type="region of interest" description="Disordered" evidence="3">
    <location>
        <begin position="115"/>
        <end position="138"/>
    </location>
</feature>
<comment type="caution">
    <text evidence="5">The sequence shown here is derived from an EMBL/GenBank/DDBJ whole genome shotgun (WGS) entry which is preliminary data.</text>
</comment>
<protein>
    <recommendedName>
        <fullName evidence="4">ENT domain-containing protein</fullName>
    </recommendedName>
</protein>
<accession>A0ABC8KTH5</accession>
<sequence>MTDQKDQHSDTPPTDESTRLPLKKRGYAEKTLPRLNNDGDCFFPTDKDDMKPDVLRKNAYYDALKAFSAESSAVSAPRIMLIKELKSALYIDQNTHTDLQKKIKADSLVQELRGTSIGSSEKEKVTDAEDAKSTSVEGEAPKPRLIVNKQHVLKLQESFNVAPAKIQQETAEPSATTTPAKIQKEKADANFPSWGHVSPESLVNNIITISIDGEEDCVTFKIKAYDPVTEMHQLVPLSRNKEVNDPLDWIDIRYFPREDIIWQHEHPGFTTRNSYLKPGQTLLNATATSREKTPIREVGRSASGIPIIKKLDKGKAIVQ</sequence>
<dbReference type="SMART" id="SM01191">
    <property type="entry name" value="ENT"/>
    <property type="match status" value="1"/>
</dbReference>
<dbReference type="PROSITE" id="PS51138">
    <property type="entry name" value="ENT"/>
    <property type="match status" value="1"/>
</dbReference>